<dbReference type="EMBL" id="AP014945">
    <property type="protein sequence ID" value="BAU23509.1"/>
    <property type="molecule type" value="Genomic_DNA"/>
</dbReference>
<keyword evidence="8" id="KW-0479">Metal-binding</keyword>
<dbReference type="InterPro" id="IPR012319">
    <property type="entry name" value="FPG_cat"/>
</dbReference>
<dbReference type="NCBIfam" id="NF002211">
    <property type="entry name" value="PRK01103.1"/>
    <property type="match status" value="1"/>
</dbReference>
<dbReference type="Pfam" id="PF06831">
    <property type="entry name" value="H2TH"/>
    <property type="match status" value="1"/>
</dbReference>
<evidence type="ECO:0000256" key="4">
    <source>
        <dbReference type="ARBA" id="ARBA00011245"/>
    </source>
</evidence>
<evidence type="ECO:0000256" key="11">
    <source>
        <dbReference type="ARBA" id="ARBA00022801"/>
    </source>
</evidence>
<keyword evidence="16" id="KW-0511">Multifunctional enzyme</keyword>
<evidence type="ECO:0000256" key="18">
    <source>
        <dbReference type="ARBA" id="ARBA00030638"/>
    </source>
</evidence>
<evidence type="ECO:0000313" key="23">
    <source>
        <dbReference type="EMBL" id="BAU23509.1"/>
    </source>
</evidence>
<comment type="cofactor">
    <cofactor evidence="2">
        <name>Zn(2+)</name>
        <dbReference type="ChEBI" id="CHEBI:29105"/>
    </cofactor>
</comment>
<dbReference type="InterPro" id="IPR015886">
    <property type="entry name" value="H2TH_FPG"/>
</dbReference>
<evidence type="ECO:0000256" key="6">
    <source>
        <dbReference type="ARBA" id="ARBA00012720"/>
    </source>
</evidence>
<dbReference type="PATRIC" id="fig|1653476.3.peg.1176"/>
<dbReference type="GO" id="GO:0008270">
    <property type="term" value="F:zinc ion binding"/>
    <property type="evidence" value="ECO:0007669"/>
    <property type="project" value="UniProtKB-KW"/>
</dbReference>
<evidence type="ECO:0000256" key="3">
    <source>
        <dbReference type="ARBA" id="ARBA00009409"/>
    </source>
</evidence>
<dbReference type="KEGG" id="cthi:THC_1135"/>
<evidence type="ECO:0000256" key="15">
    <source>
        <dbReference type="ARBA" id="ARBA00023239"/>
    </source>
</evidence>
<keyword evidence="13" id="KW-0238">DNA-binding</keyword>
<reference evidence="23 24" key="1">
    <citation type="journal article" date="2016" name="Int. J. Syst. Evol. Microbiol.">
        <title>Caldimicrobium thiodismutans sp. nov., a sulfur-disproportionating bacterium isolated from a hot spring, and emended description of the genus Caldimicrobium.</title>
        <authorList>
            <person name="Kojima H."/>
            <person name="Umezawa K."/>
            <person name="Fukui M."/>
        </authorList>
    </citation>
    <scope>NUCLEOTIDE SEQUENCE [LARGE SCALE GENOMIC DNA]</scope>
    <source>
        <strain evidence="23 24">TF1</strain>
    </source>
</reference>
<evidence type="ECO:0000256" key="1">
    <source>
        <dbReference type="ARBA" id="ARBA00001668"/>
    </source>
</evidence>
<dbReference type="InterPro" id="IPR010663">
    <property type="entry name" value="Znf_FPG/IleRS"/>
</dbReference>
<keyword evidence="9" id="KW-0227">DNA damage</keyword>
<keyword evidence="14" id="KW-0234">DNA repair</keyword>
<dbReference type="SUPFAM" id="SSF46946">
    <property type="entry name" value="S13-like H2TH domain"/>
    <property type="match status" value="1"/>
</dbReference>
<dbReference type="OrthoDB" id="9800855at2"/>
<keyword evidence="24" id="KW-1185">Reference proteome</keyword>
<accession>A0A0U5BXQ6</accession>
<dbReference type="NCBIfam" id="TIGR00577">
    <property type="entry name" value="fpg"/>
    <property type="match status" value="1"/>
</dbReference>
<dbReference type="InterPro" id="IPR035937">
    <property type="entry name" value="FPG_N"/>
</dbReference>
<evidence type="ECO:0000256" key="9">
    <source>
        <dbReference type="ARBA" id="ARBA00022763"/>
    </source>
</evidence>
<dbReference type="Gene3D" id="3.20.190.10">
    <property type="entry name" value="MutM-like, N-terminal"/>
    <property type="match status" value="1"/>
</dbReference>
<dbReference type="Pfam" id="PF06827">
    <property type="entry name" value="zf-FPG_IleRS"/>
    <property type="match status" value="1"/>
</dbReference>
<keyword evidence="10 20" id="KW-0863">Zinc-finger</keyword>
<evidence type="ECO:0000313" key="24">
    <source>
        <dbReference type="Proteomes" id="UP000068196"/>
    </source>
</evidence>
<dbReference type="FunFam" id="1.10.8.50:FF:000003">
    <property type="entry name" value="Formamidopyrimidine-DNA glycosylase"/>
    <property type="match status" value="1"/>
</dbReference>
<protein>
    <recommendedName>
        <fullName evidence="7">Formamidopyrimidine-DNA glycosylase</fullName>
        <ecNumber evidence="5">3.2.2.23</ecNumber>
        <ecNumber evidence="6">4.2.99.18</ecNumber>
    </recommendedName>
    <alternativeName>
        <fullName evidence="18">DNA-(apurinic or apyrimidinic site) lyase MutM</fullName>
    </alternativeName>
</protein>
<dbReference type="GO" id="GO:0140078">
    <property type="term" value="F:class I DNA-(apurinic or apyrimidinic site) endonuclease activity"/>
    <property type="evidence" value="ECO:0007669"/>
    <property type="project" value="UniProtKB-EC"/>
</dbReference>
<evidence type="ECO:0000259" key="21">
    <source>
        <dbReference type="PROSITE" id="PS51066"/>
    </source>
</evidence>
<evidence type="ECO:0000256" key="20">
    <source>
        <dbReference type="PROSITE-ProRule" id="PRU00391"/>
    </source>
</evidence>
<keyword evidence="12" id="KW-0862">Zinc</keyword>
<sequence>MPELPEVETIKRDLEKILTGAILKKIIPYNLRFLEKNNLSLQEFKSLEGERLNSFLRKGKFLALLFKERALILHLGLTGSLLLNSKNSSPSPHNIFSLIFDQGELLFRDPRKFGKVFLLSMDDLSTFLNHLGVDALELTFEELKKILQGHRGRVKNLLLNQRIIAGLGNIYTDELLFRAKISPFRRGMELSEEEIYRLYQEMQSLLAEAIALRGSSIRDYVDSEGKKGRFQEKHLVYGKSGTPCPICQTILKRTIIAQRGTTYCPNCQK</sequence>
<evidence type="ECO:0000256" key="13">
    <source>
        <dbReference type="ARBA" id="ARBA00023125"/>
    </source>
</evidence>
<dbReference type="GO" id="GO:0006284">
    <property type="term" value="P:base-excision repair"/>
    <property type="evidence" value="ECO:0007669"/>
    <property type="project" value="InterPro"/>
</dbReference>
<feature type="domain" description="FPG-type" evidence="21">
    <location>
        <begin position="235"/>
        <end position="269"/>
    </location>
</feature>
<dbReference type="GO" id="GO:0034039">
    <property type="term" value="F:8-oxo-7,8-dihydroguanine DNA N-glycosylase activity"/>
    <property type="evidence" value="ECO:0007669"/>
    <property type="project" value="TreeGrafter"/>
</dbReference>
<dbReference type="SUPFAM" id="SSF81624">
    <property type="entry name" value="N-terminal domain of MutM-like DNA repair proteins"/>
    <property type="match status" value="1"/>
</dbReference>
<evidence type="ECO:0000256" key="2">
    <source>
        <dbReference type="ARBA" id="ARBA00001947"/>
    </source>
</evidence>
<keyword evidence="17" id="KW-0326">Glycosidase</keyword>
<comment type="subunit">
    <text evidence="4">Monomer.</text>
</comment>
<dbReference type="PROSITE" id="PS51066">
    <property type="entry name" value="ZF_FPG_2"/>
    <property type="match status" value="1"/>
</dbReference>
<dbReference type="InterPro" id="IPR010979">
    <property type="entry name" value="Ribosomal_uS13-like_H2TH"/>
</dbReference>
<keyword evidence="11" id="KW-0378">Hydrolase</keyword>
<proteinExistence type="inferred from homology"/>
<dbReference type="InterPro" id="IPR000214">
    <property type="entry name" value="Znf_DNA_glyclase/AP_lyase"/>
</dbReference>
<dbReference type="AlphaFoldDB" id="A0A0U5BXQ6"/>
<evidence type="ECO:0000256" key="17">
    <source>
        <dbReference type="ARBA" id="ARBA00023295"/>
    </source>
</evidence>
<dbReference type="PROSITE" id="PS51068">
    <property type="entry name" value="FPG_CAT"/>
    <property type="match status" value="1"/>
</dbReference>
<dbReference type="EC" id="3.2.2.23" evidence="5"/>
<name>A0A0U5BXQ6_9BACT</name>
<evidence type="ECO:0000256" key="8">
    <source>
        <dbReference type="ARBA" id="ARBA00022723"/>
    </source>
</evidence>
<dbReference type="Gene3D" id="1.10.8.50">
    <property type="match status" value="1"/>
</dbReference>
<dbReference type="GO" id="GO:0003684">
    <property type="term" value="F:damaged DNA binding"/>
    <property type="evidence" value="ECO:0007669"/>
    <property type="project" value="InterPro"/>
</dbReference>
<dbReference type="SMART" id="SM01232">
    <property type="entry name" value="H2TH"/>
    <property type="match status" value="1"/>
</dbReference>
<evidence type="ECO:0000256" key="7">
    <source>
        <dbReference type="ARBA" id="ARBA00016240"/>
    </source>
</evidence>
<reference evidence="24" key="2">
    <citation type="journal article" date="2016" name="Int. J. Syst. Evol. Microbiol.">
        <title>Caldimicrobium thiodismutans sp. nov., a sulfur-disproportionating bacterium isolated from a hot spring.</title>
        <authorList>
            <person name="Kojima H."/>
            <person name="Umezawa K."/>
            <person name="Fukui M."/>
        </authorList>
    </citation>
    <scope>NUCLEOTIDE SEQUENCE [LARGE SCALE GENOMIC DNA]</scope>
    <source>
        <strain evidence="24">TF1</strain>
    </source>
</reference>
<dbReference type="STRING" id="1653476.THC_1135"/>
<gene>
    <name evidence="23" type="ORF">THC_1135</name>
</gene>
<dbReference type="SUPFAM" id="SSF57716">
    <property type="entry name" value="Glucocorticoid receptor-like (DNA-binding domain)"/>
    <property type="match status" value="1"/>
</dbReference>
<dbReference type="SMART" id="SM00898">
    <property type="entry name" value="Fapy_DNA_glyco"/>
    <property type="match status" value="1"/>
</dbReference>
<evidence type="ECO:0000256" key="5">
    <source>
        <dbReference type="ARBA" id="ARBA00012024"/>
    </source>
</evidence>
<evidence type="ECO:0000256" key="14">
    <source>
        <dbReference type="ARBA" id="ARBA00023204"/>
    </source>
</evidence>
<dbReference type="Pfam" id="PF01149">
    <property type="entry name" value="Fapy_DNA_glyco"/>
    <property type="match status" value="1"/>
</dbReference>
<dbReference type="PANTHER" id="PTHR22993:SF9">
    <property type="entry name" value="FORMAMIDOPYRIMIDINE-DNA GLYCOSYLASE"/>
    <property type="match status" value="1"/>
</dbReference>
<keyword evidence="15" id="KW-0456">Lyase</keyword>
<dbReference type="CDD" id="cd08966">
    <property type="entry name" value="EcFpg-like_N"/>
    <property type="match status" value="1"/>
</dbReference>
<dbReference type="Proteomes" id="UP000068196">
    <property type="component" value="Chromosome"/>
</dbReference>
<evidence type="ECO:0000256" key="19">
    <source>
        <dbReference type="ARBA" id="ARBA00044632"/>
    </source>
</evidence>
<dbReference type="EC" id="4.2.99.18" evidence="6"/>
<comment type="catalytic activity">
    <reaction evidence="1">
        <text>Hydrolysis of DNA containing ring-opened 7-methylguanine residues, releasing 2,6-diamino-4-hydroxy-5-(N-methyl)formamidopyrimidine.</text>
        <dbReference type="EC" id="3.2.2.23"/>
    </reaction>
</comment>
<evidence type="ECO:0000256" key="12">
    <source>
        <dbReference type="ARBA" id="ARBA00022833"/>
    </source>
</evidence>
<dbReference type="PANTHER" id="PTHR22993">
    <property type="entry name" value="FORMAMIDOPYRIMIDINE-DNA GLYCOSYLASE"/>
    <property type="match status" value="1"/>
</dbReference>
<dbReference type="InterPro" id="IPR020629">
    <property type="entry name" value="FPG_Glyclase"/>
</dbReference>
<evidence type="ECO:0000256" key="10">
    <source>
        <dbReference type="ARBA" id="ARBA00022771"/>
    </source>
</evidence>
<comment type="catalytic activity">
    <reaction evidence="19">
        <text>2'-deoxyribonucleotide-(2'-deoxyribose 5'-phosphate)-2'-deoxyribonucleotide-DNA = a 3'-end 2'-deoxyribonucleotide-(2,3-dehydro-2,3-deoxyribose 5'-phosphate)-DNA + a 5'-end 5'-phospho-2'-deoxyribonucleoside-DNA + H(+)</text>
        <dbReference type="Rhea" id="RHEA:66592"/>
        <dbReference type="Rhea" id="RHEA-COMP:13180"/>
        <dbReference type="Rhea" id="RHEA-COMP:16897"/>
        <dbReference type="Rhea" id="RHEA-COMP:17067"/>
        <dbReference type="ChEBI" id="CHEBI:15378"/>
        <dbReference type="ChEBI" id="CHEBI:136412"/>
        <dbReference type="ChEBI" id="CHEBI:157695"/>
        <dbReference type="ChEBI" id="CHEBI:167181"/>
        <dbReference type="EC" id="4.2.99.18"/>
    </reaction>
</comment>
<feature type="domain" description="Formamidopyrimidine-DNA glycosylase catalytic" evidence="22">
    <location>
        <begin position="2"/>
        <end position="114"/>
    </location>
</feature>
<evidence type="ECO:0000259" key="22">
    <source>
        <dbReference type="PROSITE" id="PS51068"/>
    </source>
</evidence>
<comment type="similarity">
    <text evidence="3">Belongs to the FPG family.</text>
</comment>
<evidence type="ECO:0000256" key="16">
    <source>
        <dbReference type="ARBA" id="ARBA00023268"/>
    </source>
</evidence>
<organism evidence="23 24">
    <name type="scientific">Caldimicrobium thiodismutans</name>
    <dbReference type="NCBI Taxonomy" id="1653476"/>
    <lineage>
        <taxon>Bacteria</taxon>
        <taxon>Pseudomonadati</taxon>
        <taxon>Thermodesulfobacteriota</taxon>
        <taxon>Thermodesulfobacteria</taxon>
        <taxon>Thermodesulfobacteriales</taxon>
        <taxon>Thermodesulfobacteriaceae</taxon>
        <taxon>Caldimicrobium</taxon>
    </lineage>
</organism>